<comment type="caution">
    <text evidence="1">The sequence shown here is derived from an EMBL/GenBank/DDBJ whole genome shotgun (WGS) entry which is preliminary data.</text>
</comment>
<organism evidence="1 2">
    <name type="scientific">Isoptericola haloaureus</name>
    <dbReference type="NCBI Taxonomy" id="1542902"/>
    <lineage>
        <taxon>Bacteria</taxon>
        <taxon>Bacillati</taxon>
        <taxon>Actinomycetota</taxon>
        <taxon>Actinomycetes</taxon>
        <taxon>Micrococcales</taxon>
        <taxon>Promicromonosporaceae</taxon>
        <taxon>Isoptericola</taxon>
    </lineage>
</organism>
<name>A0ABU7Z8F5_9MICO</name>
<dbReference type="PIRSF" id="PIRSF008502">
    <property type="entry name" value="UCP008502"/>
    <property type="match status" value="1"/>
</dbReference>
<dbReference type="Proteomes" id="UP001310387">
    <property type="component" value="Unassembled WGS sequence"/>
</dbReference>
<dbReference type="Pfam" id="PF08002">
    <property type="entry name" value="DUF1697"/>
    <property type="match status" value="1"/>
</dbReference>
<dbReference type="PANTHER" id="PTHR36439">
    <property type="entry name" value="BLL4334 PROTEIN"/>
    <property type="match status" value="1"/>
</dbReference>
<dbReference type="InterPro" id="IPR012545">
    <property type="entry name" value="DUF1697"/>
</dbReference>
<reference evidence="1" key="2">
    <citation type="submission" date="2024-02" db="EMBL/GenBank/DDBJ databases">
        <authorList>
            <person name="Prathaban M."/>
            <person name="Mythili R."/>
            <person name="Sharmila Devi N."/>
            <person name="Sobanaa M."/>
            <person name="Prathiviraj R."/>
            <person name="Selvin J."/>
        </authorList>
    </citation>
    <scope>NUCLEOTIDE SEQUENCE</scope>
    <source>
        <strain evidence="1">MP1014</strain>
    </source>
</reference>
<dbReference type="RefSeq" id="WP_332902308.1">
    <property type="nucleotide sequence ID" value="NZ_JBAGLP010000118.1"/>
</dbReference>
<proteinExistence type="predicted"/>
<evidence type="ECO:0000313" key="2">
    <source>
        <dbReference type="Proteomes" id="UP001310387"/>
    </source>
</evidence>
<sequence length="185" mass="19063">MTSYVVLLRGVNLGPHRRVAAADLRAAAAEAGLRDARTYATSGNLVASSGTDDPDDAPGVAAGVGAALAAALGAPVPLLAVSADRLTHLVAANPFPGPAQDDPSHLQLHLGPDPVDADGVARLAADHDGPERLATVDGALFVHYPDGIGRSRLTSARLDRATGTWTTGRNWRTVLRLRGMTDDTP</sequence>
<gene>
    <name evidence="1" type="ORF">V5O49_11190</name>
</gene>
<keyword evidence="2" id="KW-1185">Reference proteome</keyword>
<dbReference type="EMBL" id="JBAGLP010000118">
    <property type="protein sequence ID" value="MEG3615689.1"/>
    <property type="molecule type" value="Genomic_DNA"/>
</dbReference>
<evidence type="ECO:0000313" key="1">
    <source>
        <dbReference type="EMBL" id="MEG3615689.1"/>
    </source>
</evidence>
<dbReference type="Gene3D" id="3.30.70.1280">
    <property type="entry name" value="SP0830-like domains"/>
    <property type="match status" value="1"/>
</dbReference>
<dbReference type="SUPFAM" id="SSF160379">
    <property type="entry name" value="SP0830-like"/>
    <property type="match status" value="1"/>
</dbReference>
<reference evidence="1" key="1">
    <citation type="journal article" date="2024" name="Antonie Van Leeuwenhoek">
        <title>Isoptericola haloaureus sp. nov., a dimorphic actinobacterium isolated from mangrove sediments of southeast India, implicating biosaline agricultural significance through nitrogen fixation and salt tolerance genes.</title>
        <authorList>
            <person name="Prathaban M."/>
            <person name="Prathiviraj R."/>
            <person name="Ravichandran M."/>
            <person name="Natarajan S.D."/>
            <person name="Sobanaa M."/>
            <person name="Hari Krishna Kumar S."/>
            <person name="Chandrasekar V."/>
            <person name="Selvin J."/>
        </authorList>
    </citation>
    <scope>NUCLEOTIDE SEQUENCE</scope>
    <source>
        <strain evidence="1">MP1014</strain>
    </source>
</reference>
<protein>
    <submittedName>
        <fullName evidence="1">DUF1697 domain-containing protein</fullName>
    </submittedName>
</protein>
<dbReference type="PANTHER" id="PTHR36439:SF1">
    <property type="entry name" value="DUF1697 DOMAIN-CONTAINING PROTEIN"/>
    <property type="match status" value="1"/>
</dbReference>
<accession>A0ABU7Z8F5</accession>